<dbReference type="Gene3D" id="3.80.10.10">
    <property type="entry name" value="Ribonuclease Inhibitor"/>
    <property type="match status" value="1"/>
</dbReference>
<dbReference type="InterPro" id="IPR036047">
    <property type="entry name" value="F-box-like_dom_sf"/>
</dbReference>
<sequence>MDRMFATKSKVSKVKFCRSEPLEESDRISSLPDAAIHNIFSFLFSNDVVKTSMLAKRWRYLWASAPDIFLDDEAIPTSDRESGFVRFVDGLHRHHKAPEIKRYYLRLQQPNNSTFAESWVQFALARCVKRLFVNVVSHVPFRMPSCNSVRRMKLKLRGGDLVLPAAGGFTMLKYLALSEFRLAGNSVLDVNSDYCPLLRSFSLKNCSGLIGLRVDCPDLEDLCIRQCLDLDHLIVSGANIQTLSVEKSFTDRRPTSLVKITAPNLQTFTWLDRIIDNFSAGEFRSLRVAHVYLEIYYYEDTNNAQRFFQYLASAENLQLQMRCFWVCLKSYSVLPCFSS</sequence>
<dbReference type="EMBL" id="PYDT01000010">
    <property type="protein sequence ID" value="THU48439.1"/>
    <property type="molecule type" value="Genomic_DNA"/>
</dbReference>
<gene>
    <name evidence="2" type="ORF">C4D60_Mb09t26250</name>
</gene>
<keyword evidence="3" id="KW-1185">Reference proteome</keyword>
<dbReference type="InterPro" id="IPR053197">
    <property type="entry name" value="F-box_SCFL_complex_component"/>
</dbReference>
<proteinExistence type="predicted"/>
<dbReference type="InterPro" id="IPR032675">
    <property type="entry name" value="LRR_dom_sf"/>
</dbReference>
<accession>A0A4S8IJZ6</accession>
<dbReference type="SUPFAM" id="SSF52047">
    <property type="entry name" value="RNI-like"/>
    <property type="match status" value="1"/>
</dbReference>
<dbReference type="Gene3D" id="1.20.1280.50">
    <property type="match status" value="1"/>
</dbReference>
<dbReference type="CDD" id="cd22160">
    <property type="entry name" value="F-box_AtFBL13-like"/>
    <property type="match status" value="1"/>
</dbReference>
<dbReference type="InterPro" id="IPR001810">
    <property type="entry name" value="F-box_dom"/>
</dbReference>
<dbReference type="PROSITE" id="PS50181">
    <property type="entry name" value="FBOX"/>
    <property type="match status" value="1"/>
</dbReference>
<evidence type="ECO:0000259" key="1">
    <source>
        <dbReference type="PROSITE" id="PS50181"/>
    </source>
</evidence>
<dbReference type="InterPro" id="IPR053781">
    <property type="entry name" value="F-box_AtFBL13-like"/>
</dbReference>
<dbReference type="Proteomes" id="UP000317650">
    <property type="component" value="Chromosome 9"/>
</dbReference>
<dbReference type="PANTHER" id="PTHR34223">
    <property type="entry name" value="OS11G0201299 PROTEIN"/>
    <property type="match status" value="1"/>
</dbReference>
<dbReference type="STRING" id="52838.A0A4S8IJZ6"/>
<dbReference type="PANTHER" id="PTHR34223:SF51">
    <property type="entry name" value="OS06G0556300 PROTEIN"/>
    <property type="match status" value="1"/>
</dbReference>
<reference evidence="2 3" key="1">
    <citation type="journal article" date="2019" name="Nat. Plants">
        <title>Genome sequencing of Musa balbisiana reveals subgenome evolution and function divergence in polyploid bananas.</title>
        <authorList>
            <person name="Yao X."/>
        </authorList>
    </citation>
    <scope>NUCLEOTIDE SEQUENCE [LARGE SCALE GENOMIC DNA]</scope>
    <source>
        <strain evidence="3">cv. DH-PKW</strain>
        <tissue evidence="2">Leaves</tissue>
    </source>
</reference>
<protein>
    <recommendedName>
        <fullName evidence="1">F-box domain-containing protein</fullName>
    </recommendedName>
</protein>
<evidence type="ECO:0000313" key="2">
    <source>
        <dbReference type="EMBL" id="THU48439.1"/>
    </source>
</evidence>
<dbReference type="SUPFAM" id="SSF81383">
    <property type="entry name" value="F-box domain"/>
    <property type="match status" value="1"/>
</dbReference>
<dbReference type="Pfam" id="PF00646">
    <property type="entry name" value="F-box"/>
    <property type="match status" value="1"/>
</dbReference>
<evidence type="ECO:0000313" key="3">
    <source>
        <dbReference type="Proteomes" id="UP000317650"/>
    </source>
</evidence>
<name>A0A4S8IJZ6_MUSBA</name>
<feature type="domain" description="F-box" evidence="1">
    <location>
        <begin position="25"/>
        <end position="72"/>
    </location>
</feature>
<organism evidence="2 3">
    <name type="scientific">Musa balbisiana</name>
    <name type="common">Banana</name>
    <dbReference type="NCBI Taxonomy" id="52838"/>
    <lineage>
        <taxon>Eukaryota</taxon>
        <taxon>Viridiplantae</taxon>
        <taxon>Streptophyta</taxon>
        <taxon>Embryophyta</taxon>
        <taxon>Tracheophyta</taxon>
        <taxon>Spermatophyta</taxon>
        <taxon>Magnoliopsida</taxon>
        <taxon>Liliopsida</taxon>
        <taxon>Zingiberales</taxon>
        <taxon>Musaceae</taxon>
        <taxon>Musa</taxon>
    </lineage>
</organism>
<dbReference type="AlphaFoldDB" id="A0A4S8IJZ6"/>
<comment type="caution">
    <text evidence="2">The sequence shown here is derived from an EMBL/GenBank/DDBJ whole genome shotgun (WGS) entry which is preliminary data.</text>
</comment>